<keyword evidence="1" id="KW-0343">GTPase activation</keyword>
<feature type="region of interest" description="Disordered" evidence="2">
    <location>
        <begin position="747"/>
        <end position="768"/>
    </location>
</feature>
<feature type="region of interest" description="Disordered" evidence="2">
    <location>
        <begin position="143"/>
        <end position="265"/>
    </location>
</feature>
<dbReference type="Proteomes" id="UP001176521">
    <property type="component" value="Unassembled WGS sequence"/>
</dbReference>
<feature type="compositionally biased region" description="Polar residues" evidence="2">
    <location>
        <begin position="112"/>
        <end position="123"/>
    </location>
</feature>
<dbReference type="GO" id="GO:0005789">
    <property type="term" value="C:endoplasmic reticulum membrane"/>
    <property type="evidence" value="ECO:0007669"/>
    <property type="project" value="TreeGrafter"/>
</dbReference>
<dbReference type="Pfam" id="PF00566">
    <property type="entry name" value="RabGAP-TBC"/>
    <property type="match status" value="1"/>
</dbReference>
<dbReference type="PROSITE" id="PS50086">
    <property type="entry name" value="TBC_RABGAP"/>
    <property type="match status" value="1"/>
</dbReference>
<reference evidence="4" key="1">
    <citation type="journal article" date="2023" name="PhytoFront">
        <title>Draft Genome Resources of Seven Strains of Tilletia horrida, Causal Agent of Kernel Smut of Rice.</title>
        <authorList>
            <person name="Khanal S."/>
            <person name="Antony Babu S."/>
            <person name="Zhou X.G."/>
        </authorList>
    </citation>
    <scope>NUCLEOTIDE SEQUENCE</scope>
    <source>
        <strain evidence="4">TX3</strain>
    </source>
</reference>
<feature type="compositionally biased region" description="Low complexity" evidence="2">
    <location>
        <begin position="193"/>
        <end position="218"/>
    </location>
</feature>
<feature type="compositionally biased region" description="Polar residues" evidence="2">
    <location>
        <begin position="581"/>
        <end position="597"/>
    </location>
</feature>
<feature type="domain" description="Rab-GAP TBC" evidence="3">
    <location>
        <begin position="296"/>
        <end position="487"/>
    </location>
</feature>
<dbReference type="InterPro" id="IPR045913">
    <property type="entry name" value="TBC20/Gyp8-like"/>
</dbReference>
<dbReference type="SUPFAM" id="SSF47923">
    <property type="entry name" value="Ypt/Rab-GAP domain of gyp1p"/>
    <property type="match status" value="2"/>
</dbReference>
<feature type="region of interest" description="Disordered" evidence="2">
    <location>
        <begin position="545"/>
        <end position="564"/>
    </location>
</feature>
<evidence type="ECO:0000256" key="1">
    <source>
        <dbReference type="ARBA" id="ARBA00022468"/>
    </source>
</evidence>
<keyword evidence="5" id="KW-1185">Reference proteome</keyword>
<sequence length="827" mass="88487">MQDLDIERLRTAAVSPQGLGSPEERQQLWYILLGVQPPQVGARTNAYKTEERRDSSPGPPFTSPTATTSSNESRLSLHDARSSIPAIQFGSFQVGSDTSSAYTESLGEPESTLGSESVTTESQHALPLGHEQLKPPSFAHAHVSAAAADEWQTVSKRRRAGSRTNSQVGHSDGTDSAAPLSPVAKDDAQDPRAQASQTSASSTTGSTPAATTGTLSTSRSVNRFDALRGSPAGKSSTSQSPARVRKQSQAAKRSRAASIAQSLSSSDAHLNGSEAALGQSADAISQAVKARSHVAQQPKRSVDRIVELLQKADSLSPRDAQQVELDVNRSFLSFRKGSLKDATVLAARRRQLFSLCIGVLQRRKALSYYQGYHDVLTVLLLTLLPDTKTPDSFTAIPSIPPELHLAAERLSLHWLRDAMTRNLDAAMGHLRLLRNLLRETDPEMATVVERAFPLPYFALPWLITLLTHSLPNLALAQRVLDFVLIYGPMSALYLCVTIIRLNKESVAAIASDSSDADEMDTEIRIHQALAALPSFKLDDEAAGLLGEEDDDSEPGGDDQFADAVGDDSLYDDPDVFGPADSSANGFGSPNSNGSATSESKRKHGSKTLQARGDPAALPISRLLRQAADLMAQHEEQLRESKYGGIMGPGSVLETWPATVASRRVSGSPNGRSGETRRQLAAVQDDALWDEADDRAEYIIRVDSGDVQADGPESADNLVIVHPELPEEVEPLEEGPGGDTFEEKITEKTRRPRTRTRTTSVWASHKGDPSSLTAKTTITLAALGVAGVVLSMYANASMGDVVAAGAGDRAEQMRAVLGAVGKLLSLTH</sequence>
<accession>A0AAN6JP09</accession>
<comment type="caution">
    <text evidence="4">The sequence shown here is derived from an EMBL/GenBank/DDBJ whole genome shotgun (WGS) entry which is preliminary data.</text>
</comment>
<feature type="compositionally biased region" description="Low complexity" evidence="2">
    <location>
        <begin position="247"/>
        <end position="262"/>
    </location>
</feature>
<evidence type="ECO:0000313" key="5">
    <source>
        <dbReference type="Proteomes" id="UP001176521"/>
    </source>
</evidence>
<dbReference type="Gene3D" id="1.10.472.80">
    <property type="entry name" value="Ypt/Rab-GAP domain of gyp1p, domain 3"/>
    <property type="match status" value="1"/>
</dbReference>
<name>A0AAN6JP09_9BASI</name>
<evidence type="ECO:0000313" key="4">
    <source>
        <dbReference type="EMBL" id="KAK0539565.1"/>
    </source>
</evidence>
<evidence type="ECO:0000259" key="3">
    <source>
        <dbReference type="PROSITE" id="PS50086"/>
    </source>
</evidence>
<dbReference type="InterPro" id="IPR035969">
    <property type="entry name" value="Rab-GAP_TBC_sf"/>
</dbReference>
<evidence type="ECO:0000256" key="2">
    <source>
        <dbReference type="SAM" id="MobiDB-lite"/>
    </source>
</evidence>
<dbReference type="SMART" id="SM00164">
    <property type="entry name" value="TBC"/>
    <property type="match status" value="1"/>
</dbReference>
<proteinExistence type="predicted"/>
<dbReference type="PANTHER" id="PTHR20913">
    <property type="entry name" value="TBC1 DOMAIN FAMILY MEMBER 20/GTPASE"/>
    <property type="match status" value="1"/>
</dbReference>
<protein>
    <submittedName>
        <fullName evidence="4">GTPase-activating protein gyp8</fullName>
    </submittedName>
</protein>
<dbReference type="Gene3D" id="1.10.8.1310">
    <property type="match status" value="1"/>
</dbReference>
<feature type="region of interest" description="Disordered" evidence="2">
    <location>
        <begin position="571"/>
        <end position="616"/>
    </location>
</feature>
<feature type="region of interest" description="Disordered" evidence="2">
    <location>
        <begin position="1"/>
        <end position="21"/>
    </location>
</feature>
<feature type="compositionally biased region" description="Acidic residues" evidence="2">
    <location>
        <begin position="546"/>
        <end position="564"/>
    </location>
</feature>
<dbReference type="EMBL" id="JAPDMQ010000029">
    <property type="protein sequence ID" value="KAK0539565.1"/>
    <property type="molecule type" value="Genomic_DNA"/>
</dbReference>
<dbReference type="GO" id="GO:0005096">
    <property type="term" value="F:GTPase activator activity"/>
    <property type="evidence" value="ECO:0007669"/>
    <property type="project" value="UniProtKB-KW"/>
</dbReference>
<dbReference type="InterPro" id="IPR000195">
    <property type="entry name" value="Rab-GAP-TBC_dom"/>
</dbReference>
<organism evidence="4 5">
    <name type="scientific">Tilletia horrida</name>
    <dbReference type="NCBI Taxonomy" id="155126"/>
    <lineage>
        <taxon>Eukaryota</taxon>
        <taxon>Fungi</taxon>
        <taxon>Dikarya</taxon>
        <taxon>Basidiomycota</taxon>
        <taxon>Ustilaginomycotina</taxon>
        <taxon>Exobasidiomycetes</taxon>
        <taxon>Tilletiales</taxon>
        <taxon>Tilletiaceae</taxon>
        <taxon>Tilletia</taxon>
    </lineage>
</organism>
<dbReference type="GO" id="GO:0006888">
    <property type="term" value="P:endoplasmic reticulum to Golgi vesicle-mediated transport"/>
    <property type="evidence" value="ECO:0007669"/>
    <property type="project" value="TreeGrafter"/>
</dbReference>
<dbReference type="AlphaFoldDB" id="A0AAN6JP09"/>
<gene>
    <name evidence="4" type="primary">GYP8</name>
    <name evidence="4" type="ORF">OC842_000915</name>
</gene>
<feature type="region of interest" description="Disordered" evidence="2">
    <location>
        <begin position="97"/>
        <end position="123"/>
    </location>
</feature>
<feature type="region of interest" description="Disordered" evidence="2">
    <location>
        <begin position="40"/>
        <end position="79"/>
    </location>
</feature>
<dbReference type="PANTHER" id="PTHR20913:SF7">
    <property type="entry name" value="RE60063P"/>
    <property type="match status" value="1"/>
</dbReference>
<feature type="compositionally biased region" description="Basic and acidic residues" evidence="2">
    <location>
        <begin position="1"/>
        <end position="10"/>
    </location>
</feature>